<dbReference type="Gene3D" id="3.90.1510.10">
    <property type="entry name" value="Glycerate kinase, domain 2"/>
    <property type="match status" value="1"/>
</dbReference>
<comment type="similarity">
    <text evidence="1 4">Belongs to the glycerate kinase type-1 family.</text>
</comment>
<accession>A0A840XK99</accession>
<protein>
    <submittedName>
        <fullName evidence="5">Glycerate kinase</fullName>
        <ecNumber evidence="5">2.7.1.31</ecNumber>
    </submittedName>
</protein>
<gene>
    <name evidence="5" type="ORF">FHS88_001141</name>
</gene>
<evidence type="ECO:0000256" key="2">
    <source>
        <dbReference type="ARBA" id="ARBA00022679"/>
    </source>
</evidence>
<dbReference type="Proteomes" id="UP000562254">
    <property type="component" value="Unassembled WGS sequence"/>
</dbReference>
<sequence length="390" mass="39066">MSPLRVLVAPSGYKECLHAAEVAAAIVTGLRRACPEAVIASRPLVDGGEGFARSLALASGGRVEPVTVPGPLGPPVEAHIGWLGGGASRTAVIEMAAAAGLRLVPPAERDPLRTSTRGVGVLIRLALDRGAERILVGCGDSGTNDAGAGMAQALGFRFLDDAGRELPPGGGALARLARIDASARDSRLAGLEVEVACNTHVLLAGPRGVARRYAPQKGAGPAGVALLERGLETFAAVAARDLGVRGLTSLPGGGASGGLGAGLHALLGARLRPWQEVALTACGLDRALAETDLVVTAEGGVDGQTPDGKVPGVVAARARAQGVPVIALAGTIGADVGTVHAAGIDAVFGTLGRAVPLPEAMARAPEDIARAAEQALRGVLVGLAMARRRH</sequence>
<dbReference type="GO" id="GO:0008887">
    <property type="term" value="F:glycerate kinase activity"/>
    <property type="evidence" value="ECO:0007669"/>
    <property type="project" value="UniProtKB-UniRule"/>
</dbReference>
<evidence type="ECO:0000313" key="6">
    <source>
        <dbReference type="Proteomes" id="UP000562254"/>
    </source>
</evidence>
<dbReference type="InterPro" id="IPR036129">
    <property type="entry name" value="Glycerate_kinase_sf"/>
</dbReference>
<dbReference type="EMBL" id="JACIJE010000002">
    <property type="protein sequence ID" value="MBB5689025.1"/>
    <property type="molecule type" value="Genomic_DNA"/>
</dbReference>
<keyword evidence="3 4" id="KW-0418">Kinase</keyword>
<keyword evidence="2 4" id="KW-0808">Transferase</keyword>
<keyword evidence="6" id="KW-1185">Reference proteome</keyword>
<dbReference type="NCBIfam" id="TIGR00045">
    <property type="entry name" value="glycerate kinase"/>
    <property type="match status" value="1"/>
</dbReference>
<dbReference type="EC" id="2.7.1.31" evidence="5"/>
<dbReference type="GO" id="GO:0031388">
    <property type="term" value="P:organic acid phosphorylation"/>
    <property type="evidence" value="ECO:0007669"/>
    <property type="project" value="UniProtKB-UniRule"/>
</dbReference>
<dbReference type="AlphaFoldDB" id="A0A840XK99"/>
<evidence type="ECO:0000256" key="3">
    <source>
        <dbReference type="ARBA" id="ARBA00022777"/>
    </source>
</evidence>
<dbReference type="PIRSF" id="PIRSF006078">
    <property type="entry name" value="GlxK"/>
    <property type="match status" value="1"/>
</dbReference>
<dbReference type="SUPFAM" id="SSF110738">
    <property type="entry name" value="Glycerate kinase I"/>
    <property type="match status" value="1"/>
</dbReference>
<dbReference type="PANTHER" id="PTHR21599">
    <property type="entry name" value="GLYCERATE KINASE"/>
    <property type="match status" value="1"/>
</dbReference>
<proteinExistence type="inferred from homology"/>
<reference evidence="5 6" key="1">
    <citation type="submission" date="2020-08" db="EMBL/GenBank/DDBJ databases">
        <title>Genomic Encyclopedia of Type Strains, Phase IV (KMG-IV): sequencing the most valuable type-strain genomes for metagenomic binning, comparative biology and taxonomic classification.</title>
        <authorList>
            <person name="Goeker M."/>
        </authorList>
    </citation>
    <scope>NUCLEOTIDE SEQUENCE [LARGE SCALE GENOMIC DNA]</scope>
    <source>
        <strain evidence="5 6">DSM 25895</strain>
    </source>
</reference>
<dbReference type="InterPro" id="IPR018197">
    <property type="entry name" value="Glycerate_kinase_RE-like"/>
</dbReference>
<evidence type="ECO:0000256" key="4">
    <source>
        <dbReference type="PIRNR" id="PIRNR006078"/>
    </source>
</evidence>
<dbReference type="InterPro" id="IPR018193">
    <property type="entry name" value="Glyc_kinase_flavodox-like_fold"/>
</dbReference>
<evidence type="ECO:0000313" key="5">
    <source>
        <dbReference type="EMBL" id="MBB5689025.1"/>
    </source>
</evidence>
<comment type="caution">
    <text evidence="5">The sequence shown here is derived from an EMBL/GenBank/DDBJ whole genome shotgun (WGS) entry which is preliminary data.</text>
</comment>
<dbReference type="PANTHER" id="PTHR21599:SF0">
    <property type="entry name" value="GLYCERATE KINASE"/>
    <property type="match status" value="1"/>
</dbReference>
<dbReference type="RefSeq" id="WP_211842223.1">
    <property type="nucleotide sequence ID" value="NZ_JAAEDJ010000001.1"/>
</dbReference>
<dbReference type="Gene3D" id="3.40.50.10350">
    <property type="entry name" value="Glycerate kinase, domain 1"/>
    <property type="match status" value="1"/>
</dbReference>
<evidence type="ECO:0000256" key="1">
    <source>
        <dbReference type="ARBA" id="ARBA00006284"/>
    </source>
</evidence>
<dbReference type="Pfam" id="PF02595">
    <property type="entry name" value="Gly_kinase"/>
    <property type="match status" value="1"/>
</dbReference>
<organism evidence="5 6">
    <name type="scientific">Neoroseomonas alkaliterrae</name>
    <dbReference type="NCBI Taxonomy" id="1452450"/>
    <lineage>
        <taxon>Bacteria</taxon>
        <taxon>Pseudomonadati</taxon>
        <taxon>Pseudomonadota</taxon>
        <taxon>Alphaproteobacteria</taxon>
        <taxon>Acetobacterales</taxon>
        <taxon>Acetobacteraceae</taxon>
        <taxon>Neoroseomonas</taxon>
    </lineage>
</organism>
<dbReference type="InterPro" id="IPR004381">
    <property type="entry name" value="Glycerate_kinase"/>
</dbReference>
<name>A0A840XK99_9PROT</name>